<dbReference type="GO" id="GO:0030245">
    <property type="term" value="P:cellulose catabolic process"/>
    <property type="evidence" value="ECO:0007669"/>
    <property type="project" value="UniProtKB-KW"/>
</dbReference>
<evidence type="ECO:0000256" key="1">
    <source>
        <dbReference type="ARBA" id="ARBA00000966"/>
    </source>
</evidence>
<evidence type="ECO:0000256" key="9">
    <source>
        <dbReference type="SAM" id="SignalP"/>
    </source>
</evidence>
<dbReference type="PANTHER" id="PTHR39730">
    <property type="entry name" value="ENDOGLUCANASE 1"/>
    <property type="match status" value="1"/>
</dbReference>
<dbReference type="SUPFAM" id="SSF50685">
    <property type="entry name" value="Barwin-like endoglucanases"/>
    <property type="match status" value="1"/>
</dbReference>
<gene>
    <name evidence="11" type="ORF">SRO942_LOCUS45510</name>
</gene>
<evidence type="ECO:0000256" key="3">
    <source>
        <dbReference type="ARBA" id="ARBA00012601"/>
    </source>
</evidence>
<evidence type="ECO:0000256" key="6">
    <source>
        <dbReference type="ARBA" id="ARBA00023277"/>
    </source>
</evidence>
<dbReference type="InterPro" id="IPR000334">
    <property type="entry name" value="Glyco_hydro_45"/>
</dbReference>
<dbReference type="Gene3D" id="2.40.40.10">
    <property type="entry name" value="RlpA-like domain"/>
    <property type="match status" value="1"/>
</dbReference>
<name>A0A8S2XRY4_9BILA</name>
<comment type="similarity">
    <text evidence="2">Belongs to the glycosyl hydrolase 45 (cellulase K) family.</text>
</comment>
<accession>A0A8S2XRY4</accession>
<keyword evidence="9" id="KW-0732">Signal</keyword>
<dbReference type="InterPro" id="IPR052288">
    <property type="entry name" value="GH45_Enzymes"/>
</dbReference>
<organism evidence="11 12">
    <name type="scientific">Didymodactylos carnosus</name>
    <dbReference type="NCBI Taxonomy" id="1234261"/>
    <lineage>
        <taxon>Eukaryota</taxon>
        <taxon>Metazoa</taxon>
        <taxon>Spiralia</taxon>
        <taxon>Gnathifera</taxon>
        <taxon>Rotifera</taxon>
        <taxon>Eurotatoria</taxon>
        <taxon>Bdelloidea</taxon>
        <taxon>Philodinida</taxon>
        <taxon>Philodinidae</taxon>
        <taxon>Didymodactylos</taxon>
    </lineage>
</organism>
<comment type="caution">
    <text evidence="11">The sequence shown here is derived from an EMBL/GenBank/DDBJ whole genome shotgun (WGS) entry which is preliminary data.</text>
</comment>
<keyword evidence="8" id="KW-0624">Polysaccharide degradation</keyword>
<protein>
    <recommendedName>
        <fullName evidence="3">cellulase</fullName>
        <ecNumber evidence="3">3.2.1.4</ecNumber>
    </recommendedName>
</protein>
<evidence type="ECO:0000313" key="12">
    <source>
        <dbReference type="Proteomes" id="UP000681722"/>
    </source>
</evidence>
<dbReference type="OrthoDB" id="10035502at2759"/>
<evidence type="ECO:0000256" key="8">
    <source>
        <dbReference type="ARBA" id="ARBA00023326"/>
    </source>
</evidence>
<evidence type="ECO:0000256" key="5">
    <source>
        <dbReference type="ARBA" id="ARBA00023001"/>
    </source>
</evidence>
<dbReference type="InterPro" id="IPR036908">
    <property type="entry name" value="RlpA-like_sf"/>
</dbReference>
<proteinExistence type="inferred from homology"/>
<dbReference type="AlphaFoldDB" id="A0A8S2XRY4"/>
<evidence type="ECO:0000256" key="7">
    <source>
        <dbReference type="ARBA" id="ARBA00023295"/>
    </source>
</evidence>
<feature type="domain" description="Glycosyl hydrolases family 45 active site" evidence="10">
    <location>
        <begin position="9"/>
        <end position="118"/>
    </location>
</feature>
<dbReference type="Proteomes" id="UP000681722">
    <property type="component" value="Unassembled WGS sequence"/>
</dbReference>
<keyword evidence="5" id="KW-0136">Cellulose degradation</keyword>
<keyword evidence="7" id="KW-0326">Glycosidase</keyword>
<feature type="signal peptide" evidence="9">
    <location>
        <begin position="1"/>
        <end position="17"/>
    </location>
</feature>
<evidence type="ECO:0000259" key="10">
    <source>
        <dbReference type="Pfam" id="PF02015"/>
    </source>
</evidence>
<feature type="chain" id="PRO_5035862679" description="cellulase" evidence="9">
    <location>
        <begin position="18"/>
        <end position="122"/>
    </location>
</feature>
<evidence type="ECO:0000313" key="11">
    <source>
        <dbReference type="EMBL" id="CAF4515400.1"/>
    </source>
</evidence>
<dbReference type="EMBL" id="CAJOBC010108660">
    <property type="protein sequence ID" value="CAF4515400.1"/>
    <property type="molecule type" value="Genomic_DNA"/>
</dbReference>
<dbReference type="GO" id="GO:0008810">
    <property type="term" value="F:cellulase activity"/>
    <property type="evidence" value="ECO:0007669"/>
    <property type="project" value="UniProtKB-EC"/>
</dbReference>
<dbReference type="Pfam" id="PF02015">
    <property type="entry name" value="Glyco_hydro_45"/>
    <property type="match status" value="1"/>
</dbReference>
<evidence type="ECO:0000256" key="2">
    <source>
        <dbReference type="ARBA" id="ARBA00007793"/>
    </source>
</evidence>
<reference evidence="11" key="1">
    <citation type="submission" date="2021-02" db="EMBL/GenBank/DDBJ databases">
        <authorList>
            <person name="Nowell W R."/>
        </authorList>
    </citation>
    <scope>NUCLEOTIDE SEQUENCE</scope>
</reference>
<comment type="catalytic activity">
    <reaction evidence="1">
        <text>Endohydrolysis of (1-&gt;4)-beta-D-glucosidic linkages in cellulose, lichenin and cereal beta-D-glucans.</text>
        <dbReference type="EC" id="3.2.1.4"/>
    </reaction>
</comment>
<evidence type="ECO:0000256" key="4">
    <source>
        <dbReference type="ARBA" id="ARBA00022801"/>
    </source>
</evidence>
<dbReference type="PANTHER" id="PTHR39730:SF1">
    <property type="entry name" value="ENDOGLUCANASE 1"/>
    <property type="match status" value="1"/>
</dbReference>
<keyword evidence="4" id="KW-0378">Hydrolase</keyword>
<keyword evidence="6" id="KW-0119">Carbohydrate metabolism</keyword>
<dbReference type="EC" id="3.2.1.4" evidence="3"/>
<sequence length="122" mass="13361">MVLCLLFIDLTSGPVASRELIVQVTNTSDVRGNHFVLQIPGGGVGVSNGCSSQFGASFDGWGARDGGVYQRSQCSQLPAQLQSGCQWRFDWFKNAENPTMTLKKVKCPKEITDKTECKRSDE</sequence>